<evidence type="ECO:0000313" key="7">
    <source>
        <dbReference type="Proteomes" id="UP001189429"/>
    </source>
</evidence>
<evidence type="ECO:0000313" key="6">
    <source>
        <dbReference type="EMBL" id="CAK0868578.1"/>
    </source>
</evidence>
<evidence type="ECO:0000256" key="1">
    <source>
        <dbReference type="ARBA" id="ARBA00004496"/>
    </source>
</evidence>
<sequence length="542" mass="62290">VPHMHGLGRDRGGPASPEDGEDATQPGGLKARTVTEKIRLPALVEKEAKAHTREEAADWVKNEENLWTQFAQRALGTGPGPRAAAAEDALAALPEAEGALKVPQLLAQSLRAMRDQPSADEPSMLRPITVYDTGNLGIESMLKRSTAKHTPLAQAMEDKPEALMDIMDAELHSQVSMRAAPNEIRPNRSMKRLTRTTKVLRKTGNFCSTDNRDRVQAEIEKRRADRKAIWKDPKLQRFAAEKIQRVWRSWYAYCQENAEWMTITWICATMIQSHWRSYHVRRLRMDRAACDIQRHIRGFLVRNVLKRHTAAVTIQRRVVGIQTRAKIAKLHEHATTIQRLVRGGLARHYCTDLRAFQTDVATIIQKHVRAYQARCRVLAKRSEKQKADTLLKATTDLQRMFRGWKGRQHCQIKSEERELYRARSQAATVIQCSVRRVQAKKRVDCVRSDRDEEMAKAVTFVRKVWLGRQARRRLQAVKESFEANPEDIITLQRYLRGCIVRVRLWREAVQTEEKLWAAIEIQRAWRGYAGRRGRGKAISSHH</sequence>
<proteinExistence type="predicted"/>
<keyword evidence="4" id="KW-0112">Calmodulin-binding</keyword>
<reference evidence="6" key="1">
    <citation type="submission" date="2023-10" db="EMBL/GenBank/DDBJ databases">
        <authorList>
            <person name="Chen Y."/>
            <person name="Shah S."/>
            <person name="Dougan E. K."/>
            <person name="Thang M."/>
            <person name="Chan C."/>
        </authorList>
    </citation>
    <scope>NUCLEOTIDE SEQUENCE [LARGE SCALE GENOMIC DNA]</scope>
</reference>
<keyword evidence="2" id="KW-0963">Cytoplasm</keyword>
<dbReference type="Pfam" id="PF00612">
    <property type="entry name" value="IQ"/>
    <property type="match status" value="6"/>
</dbReference>
<comment type="caution">
    <text evidence="6">The sequence shown here is derived from an EMBL/GenBank/DDBJ whole genome shotgun (WGS) entry which is preliminary data.</text>
</comment>
<accession>A0ABN9V6Q8</accession>
<dbReference type="PANTHER" id="PTHR22706">
    <property type="entry name" value="ASSEMBLY FACTOR FOR SPINDLE MICROTUBULES"/>
    <property type="match status" value="1"/>
</dbReference>
<dbReference type="InterPro" id="IPR051185">
    <property type="entry name" value="ASPM"/>
</dbReference>
<keyword evidence="7" id="KW-1185">Reference proteome</keyword>
<feature type="non-terminal residue" evidence="6">
    <location>
        <position position="1"/>
    </location>
</feature>
<evidence type="ECO:0000256" key="2">
    <source>
        <dbReference type="ARBA" id="ARBA00022490"/>
    </source>
</evidence>
<gene>
    <name evidence="6" type="ORF">PCOR1329_LOCUS55195</name>
</gene>
<keyword evidence="3" id="KW-0677">Repeat</keyword>
<organism evidence="6 7">
    <name type="scientific">Prorocentrum cordatum</name>
    <dbReference type="NCBI Taxonomy" id="2364126"/>
    <lineage>
        <taxon>Eukaryota</taxon>
        <taxon>Sar</taxon>
        <taxon>Alveolata</taxon>
        <taxon>Dinophyceae</taxon>
        <taxon>Prorocentrales</taxon>
        <taxon>Prorocentraceae</taxon>
        <taxon>Prorocentrum</taxon>
    </lineage>
</organism>
<dbReference type="EMBL" id="CAUYUJ010016761">
    <property type="protein sequence ID" value="CAK0868578.1"/>
    <property type="molecule type" value="Genomic_DNA"/>
</dbReference>
<comment type="subcellular location">
    <subcellularLocation>
        <location evidence="1">Cytoplasm</location>
    </subcellularLocation>
</comment>
<dbReference type="PANTHER" id="PTHR22706:SF1">
    <property type="entry name" value="ASSEMBLY FACTOR FOR SPINDLE MICROTUBULES"/>
    <property type="match status" value="1"/>
</dbReference>
<evidence type="ECO:0000256" key="5">
    <source>
        <dbReference type="SAM" id="MobiDB-lite"/>
    </source>
</evidence>
<dbReference type="PROSITE" id="PS50096">
    <property type="entry name" value="IQ"/>
    <property type="match status" value="5"/>
</dbReference>
<protein>
    <submittedName>
        <fullName evidence="6">Uncharacterized protein</fullName>
    </submittedName>
</protein>
<feature type="region of interest" description="Disordered" evidence="5">
    <location>
        <begin position="1"/>
        <end position="35"/>
    </location>
</feature>
<dbReference type="Proteomes" id="UP001189429">
    <property type="component" value="Unassembled WGS sequence"/>
</dbReference>
<dbReference type="SMART" id="SM00015">
    <property type="entry name" value="IQ"/>
    <property type="match status" value="7"/>
</dbReference>
<name>A0ABN9V6Q8_9DINO</name>
<dbReference type="Gene3D" id="1.20.5.190">
    <property type="match status" value="4"/>
</dbReference>
<evidence type="ECO:0000256" key="3">
    <source>
        <dbReference type="ARBA" id="ARBA00022737"/>
    </source>
</evidence>
<evidence type="ECO:0000256" key="4">
    <source>
        <dbReference type="ARBA" id="ARBA00022860"/>
    </source>
</evidence>
<dbReference type="InterPro" id="IPR000048">
    <property type="entry name" value="IQ_motif_EF-hand-BS"/>
</dbReference>